<dbReference type="Proteomes" id="UP000315295">
    <property type="component" value="Unassembled WGS sequence"/>
</dbReference>
<evidence type="ECO:0000313" key="3">
    <source>
        <dbReference type="Proteomes" id="UP000315295"/>
    </source>
</evidence>
<sequence length="74" mass="8826">METERPRQRQRRRDEDGDEVVLPLMWCGSEGVGCSRGEGESAEMQRVQRARRGRMRVVHGEKERVQRAMRRCRR</sequence>
<keyword evidence="3" id="KW-1185">Reference proteome</keyword>
<gene>
    <name evidence="2" type="ORF">C1H46_000455</name>
</gene>
<protein>
    <submittedName>
        <fullName evidence="2">Uncharacterized protein</fullName>
    </submittedName>
</protein>
<dbReference type="AlphaFoldDB" id="A0A540NS22"/>
<proteinExistence type="predicted"/>
<evidence type="ECO:0000313" key="2">
    <source>
        <dbReference type="EMBL" id="TQE13824.1"/>
    </source>
</evidence>
<comment type="caution">
    <text evidence="2">The sequence shown here is derived from an EMBL/GenBank/DDBJ whole genome shotgun (WGS) entry which is preliminary data.</text>
</comment>
<feature type="region of interest" description="Disordered" evidence="1">
    <location>
        <begin position="34"/>
        <end position="74"/>
    </location>
</feature>
<dbReference type="EMBL" id="VIEB01000008">
    <property type="protein sequence ID" value="TQE13824.1"/>
    <property type="molecule type" value="Genomic_DNA"/>
</dbReference>
<organism evidence="2 3">
    <name type="scientific">Malus baccata</name>
    <name type="common">Siberian crab apple</name>
    <name type="synonym">Pyrus baccata</name>
    <dbReference type="NCBI Taxonomy" id="106549"/>
    <lineage>
        <taxon>Eukaryota</taxon>
        <taxon>Viridiplantae</taxon>
        <taxon>Streptophyta</taxon>
        <taxon>Embryophyta</taxon>
        <taxon>Tracheophyta</taxon>
        <taxon>Spermatophyta</taxon>
        <taxon>Magnoliopsida</taxon>
        <taxon>eudicotyledons</taxon>
        <taxon>Gunneridae</taxon>
        <taxon>Pentapetalae</taxon>
        <taxon>rosids</taxon>
        <taxon>fabids</taxon>
        <taxon>Rosales</taxon>
        <taxon>Rosaceae</taxon>
        <taxon>Amygdaloideae</taxon>
        <taxon>Maleae</taxon>
        <taxon>Malus</taxon>
    </lineage>
</organism>
<feature type="compositionally biased region" description="Basic residues" evidence="1">
    <location>
        <begin position="48"/>
        <end position="57"/>
    </location>
</feature>
<reference evidence="2 3" key="1">
    <citation type="journal article" date="2019" name="G3 (Bethesda)">
        <title>Sequencing of a Wild Apple (Malus baccata) Genome Unravels the Differences Between Cultivated and Wild Apple Species Regarding Disease Resistance and Cold Tolerance.</title>
        <authorList>
            <person name="Chen X."/>
        </authorList>
    </citation>
    <scope>NUCLEOTIDE SEQUENCE [LARGE SCALE GENOMIC DNA]</scope>
    <source>
        <strain evidence="3">cv. Shandingzi</strain>
        <tissue evidence="2">Leaves</tissue>
    </source>
</reference>
<accession>A0A540NS22</accession>
<evidence type="ECO:0000256" key="1">
    <source>
        <dbReference type="SAM" id="MobiDB-lite"/>
    </source>
</evidence>
<name>A0A540NS22_MALBA</name>